<dbReference type="AlphaFoldDB" id="X0WSP8"/>
<evidence type="ECO:0000313" key="2">
    <source>
        <dbReference type="EMBL" id="GAG33700.1"/>
    </source>
</evidence>
<name>X0WSP8_9ZZZZ</name>
<protein>
    <submittedName>
        <fullName evidence="2">Uncharacterized protein</fullName>
    </submittedName>
</protein>
<comment type="caution">
    <text evidence="2">The sequence shown here is derived from an EMBL/GenBank/DDBJ whole genome shotgun (WGS) entry which is preliminary data.</text>
</comment>
<evidence type="ECO:0000256" key="1">
    <source>
        <dbReference type="SAM" id="Coils"/>
    </source>
</evidence>
<keyword evidence="1" id="KW-0175">Coiled coil</keyword>
<proteinExistence type="predicted"/>
<sequence length="54" mass="6289">EEAFFQAVLAAKSNVDNLKVAVQQHQDSLKNTEGRLKELEEMTIEEWKEKTKKK</sequence>
<organism evidence="2">
    <name type="scientific">marine sediment metagenome</name>
    <dbReference type="NCBI Taxonomy" id="412755"/>
    <lineage>
        <taxon>unclassified sequences</taxon>
        <taxon>metagenomes</taxon>
        <taxon>ecological metagenomes</taxon>
    </lineage>
</organism>
<feature type="coiled-coil region" evidence="1">
    <location>
        <begin position="15"/>
        <end position="42"/>
    </location>
</feature>
<gene>
    <name evidence="2" type="ORF">S01H1_68642</name>
</gene>
<feature type="non-terminal residue" evidence="2">
    <location>
        <position position="1"/>
    </location>
</feature>
<dbReference type="EMBL" id="BARS01045522">
    <property type="protein sequence ID" value="GAG33700.1"/>
    <property type="molecule type" value="Genomic_DNA"/>
</dbReference>
<accession>X0WSP8</accession>
<reference evidence="2" key="1">
    <citation type="journal article" date="2014" name="Front. Microbiol.">
        <title>High frequency of phylogenetically diverse reductive dehalogenase-homologous genes in deep subseafloor sedimentary metagenomes.</title>
        <authorList>
            <person name="Kawai M."/>
            <person name="Futagami T."/>
            <person name="Toyoda A."/>
            <person name="Takaki Y."/>
            <person name="Nishi S."/>
            <person name="Hori S."/>
            <person name="Arai W."/>
            <person name="Tsubouchi T."/>
            <person name="Morono Y."/>
            <person name="Uchiyama I."/>
            <person name="Ito T."/>
            <person name="Fujiyama A."/>
            <person name="Inagaki F."/>
            <person name="Takami H."/>
        </authorList>
    </citation>
    <scope>NUCLEOTIDE SEQUENCE</scope>
    <source>
        <strain evidence="2">Expedition CK06-06</strain>
    </source>
</reference>